<organism evidence="2 3">
    <name type="scientific">Maribacter dokdonensis</name>
    <dbReference type="NCBI Taxonomy" id="320912"/>
    <lineage>
        <taxon>Bacteria</taxon>
        <taxon>Pseudomonadati</taxon>
        <taxon>Bacteroidota</taxon>
        <taxon>Flavobacteriia</taxon>
        <taxon>Flavobacteriales</taxon>
        <taxon>Flavobacteriaceae</taxon>
        <taxon>Maribacter</taxon>
    </lineage>
</organism>
<evidence type="ECO:0000313" key="3">
    <source>
        <dbReference type="Proteomes" id="UP000199574"/>
    </source>
</evidence>
<feature type="transmembrane region" description="Helical" evidence="1">
    <location>
        <begin position="232"/>
        <end position="250"/>
    </location>
</feature>
<dbReference type="GeneID" id="90593495"/>
<gene>
    <name evidence="2" type="ORF">SAMN05192545_1945</name>
</gene>
<sequence length="396" mass="45144">MKVASYLKDIGYIYLIPFITYLINPFGIGYLFGYALILVILLNGKKMIHYLDRDFVFLSLFSITYALFYAVYPISGVQLIFIYALFPGFFYLFGKYIVLPKMNPLLLVFVLFAIGFVFSISSLISVVINLREGGFVQLNREIPLFWNGKDTKATLMAAYLTFNMCLPIIYLIKKTKISILSQLVAGIIFITSLLSVFRLGSRTQLMICLLSIALSLIFVIPKQTIRANTKLLFFLSLISILILKFVPLNLNADYFSVLGSRLQESSNTSSAGGRTSLWIEGLENLFTYPLGWQGPNVRYAHNLWLDVARYAGLLPFLLLLIFTFRSLRNTYKATRKAPNELLLNTTLLIFTMASMLIFFVEPVMEGLFFLFTVYCLFQGIINAYLKQPKSEIDLQK</sequence>
<keyword evidence="3" id="KW-1185">Reference proteome</keyword>
<feature type="transmembrane region" description="Helical" evidence="1">
    <location>
        <begin position="339"/>
        <end position="360"/>
    </location>
</feature>
<feature type="transmembrane region" description="Helical" evidence="1">
    <location>
        <begin position="366"/>
        <end position="385"/>
    </location>
</feature>
<evidence type="ECO:0008006" key="4">
    <source>
        <dbReference type="Google" id="ProtNLM"/>
    </source>
</evidence>
<feature type="transmembrane region" description="Helical" evidence="1">
    <location>
        <begin position="179"/>
        <end position="197"/>
    </location>
</feature>
<feature type="transmembrane region" description="Helical" evidence="1">
    <location>
        <begin position="153"/>
        <end position="172"/>
    </location>
</feature>
<evidence type="ECO:0000313" key="2">
    <source>
        <dbReference type="EMBL" id="SDS73116.1"/>
    </source>
</evidence>
<dbReference type="RefSeq" id="WP_091605325.1">
    <property type="nucleotide sequence ID" value="NZ_LT629754.1"/>
</dbReference>
<accession>A0ABY0UIF4</accession>
<evidence type="ECO:0000256" key="1">
    <source>
        <dbReference type="SAM" id="Phobius"/>
    </source>
</evidence>
<proteinExistence type="predicted"/>
<feature type="transmembrane region" description="Helical" evidence="1">
    <location>
        <begin position="307"/>
        <end position="327"/>
    </location>
</feature>
<feature type="transmembrane region" description="Helical" evidence="1">
    <location>
        <begin position="105"/>
        <end position="128"/>
    </location>
</feature>
<name>A0ABY0UIF4_9FLAO</name>
<reference evidence="2 3" key="1">
    <citation type="submission" date="2016-10" db="EMBL/GenBank/DDBJ databases">
        <authorList>
            <person name="Varghese N."/>
            <person name="Submissions S."/>
        </authorList>
    </citation>
    <scope>NUCLEOTIDE SEQUENCE [LARGE SCALE GENOMIC DNA]</scope>
    <source>
        <strain evidence="2 3">MAR_2009_60</strain>
    </source>
</reference>
<feature type="transmembrane region" description="Helical" evidence="1">
    <location>
        <begin position="55"/>
        <end position="74"/>
    </location>
</feature>
<dbReference type="Proteomes" id="UP000199574">
    <property type="component" value="Chromosome I"/>
</dbReference>
<feature type="transmembrane region" description="Helical" evidence="1">
    <location>
        <begin position="203"/>
        <end position="220"/>
    </location>
</feature>
<keyword evidence="1" id="KW-0472">Membrane</keyword>
<feature type="transmembrane region" description="Helical" evidence="1">
    <location>
        <begin position="12"/>
        <end position="43"/>
    </location>
</feature>
<keyword evidence="1" id="KW-0812">Transmembrane</keyword>
<keyword evidence="1" id="KW-1133">Transmembrane helix</keyword>
<feature type="transmembrane region" description="Helical" evidence="1">
    <location>
        <begin position="80"/>
        <end position="98"/>
    </location>
</feature>
<dbReference type="EMBL" id="LT629754">
    <property type="protein sequence ID" value="SDS73116.1"/>
    <property type="molecule type" value="Genomic_DNA"/>
</dbReference>
<protein>
    <recommendedName>
        <fullName evidence="4">O-antigen ligase</fullName>
    </recommendedName>
</protein>